<dbReference type="PROSITE" id="PS00463">
    <property type="entry name" value="ZN2_CY6_FUNGAL_1"/>
    <property type="match status" value="1"/>
</dbReference>
<evidence type="ECO:0000256" key="1">
    <source>
        <dbReference type="ARBA" id="ARBA00004123"/>
    </source>
</evidence>
<dbReference type="SMART" id="SM00066">
    <property type="entry name" value="GAL4"/>
    <property type="match status" value="1"/>
</dbReference>
<keyword evidence="2" id="KW-0479">Metal-binding</keyword>
<keyword evidence="5" id="KW-0804">Transcription</keyword>
<dbReference type="SUPFAM" id="SSF57701">
    <property type="entry name" value="Zn2/Cys6 DNA-binding domain"/>
    <property type="match status" value="1"/>
</dbReference>
<dbReference type="Pfam" id="PF00172">
    <property type="entry name" value="Zn_clus"/>
    <property type="match status" value="1"/>
</dbReference>
<organism evidence="8 9">
    <name type="scientific">Talaromyces proteolyticus</name>
    <dbReference type="NCBI Taxonomy" id="1131652"/>
    <lineage>
        <taxon>Eukaryota</taxon>
        <taxon>Fungi</taxon>
        <taxon>Dikarya</taxon>
        <taxon>Ascomycota</taxon>
        <taxon>Pezizomycotina</taxon>
        <taxon>Eurotiomycetes</taxon>
        <taxon>Eurotiomycetidae</taxon>
        <taxon>Eurotiales</taxon>
        <taxon>Trichocomaceae</taxon>
        <taxon>Talaromyces</taxon>
        <taxon>Talaromyces sect. Bacilispori</taxon>
    </lineage>
</organism>
<keyword evidence="4" id="KW-0238">DNA-binding</keyword>
<evidence type="ECO:0000256" key="6">
    <source>
        <dbReference type="ARBA" id="ARBA00023242"/>
    </source>
</evidence>
<dbReference type="CDD" id="cd00067">
    <property type="entry name" value="GAL4"/>
    <property type="match status" value="1"/>
</dbReference>
<evidence type="ECO:0000256" key="4">
    <source>
        <dbReference type="ARBA" id="ARBA00023125"/>
    </source>
</evidence>
<proteinExistence type="predicted"/>
<evidence type="ECO:0000259" key="7">
    <source>
        <dbReference type="PROSITE" id="PS50048"/>
    </source>
</evidence>
<evidence type="ECO:0000313" key="9">
    <source>
        <dbReference type="Proteomes" id="UP001201262"/>
    </source>
</evidence>
<dbReference type="PROSITE" id="PS50048">
    <property type="entry name" value="ZN2_CY6_FUNGAL_2"/>
    <property type="match status" value="1"/>
</dbReference>
<dbReference type="Pfam" id="PF04082">
    <property type="entry name" value="Fungal_trans"/>
    <property type="match status" value="1"/>
</dbReference>
<dbReference type="PANTHER" id="PTHR47338:SF5">
    <property type="entry name" value="ZN(II)2CYS6 TRANSCRIPTION FACTOR (EUROFUNG)"/>
    <property type="match status" value="1"/>
</dbReference>
<reference evidence="8" key="1">
    <citation type="submission" date="2021-12" db="EMBL/GenBank/DDBJ databases">
        <title>Convergent genome expansion in fungi linked to evolution of root-endophyte symbiosis.</title>
        <authorList>
            <consortium name="DOE Joint Genome Institute"/>
            <person name="Ke Y.-H."/>
            <person name="Bonito G."/>
            <person name="Liao H.-L."/>
            <person name="Looney B."/>
            <person name="Rojas-Flechas A."/>
            <person name="Nash J."/>
            <person name="Hameed K."/>
            <person name="Schadt C."/>
            <person name="Martin F."/>
            <person name="Crous P.W."/>
            <person name="Miettinen O."/>
            <person name="Magnuson J.K."/>
            <person name="Labbe J."/>
            <person name="Jacobson D."/>
            <person name="Doktycz M.J."/>
            <person name="Veneault-Fourrey C."/>
            <person name="Kuo A."/>
            <person name="Mondo S."/>
            <person name="Calhoun S."/>
            <person name="Riley R."/>
            <person name="Ohm R."/>
            <person name="LaButti K."/>
            <person name="Andreopoulos B."/>
            <person name="Pangilinan J."/>
            <person name="Nolan M."/>
            <person name="Tritt A."/>
            <person name="Clum A."/>
            <person name="Lipzen A."/>
            <person name="Daum C."/>
            <person name="Barry K."/>
            <person name="Grigoriev I.V."/>
            <person name="Vilgalys R."/>
        </authorList>
    </citation>
    <scope>NUCLEOTIDE SEQUENCE</scope>
    <source>
        <strain evidence="8">PMI_201</strain>
    </source>
</reference>
<evidence type="ECO:0000256" key="3">
    <source>
        <dbReference type="ARBA" id="ARBA00023015"/>
    </source>
</evidence>
<dbReference type="Proteomes" id="UP001201262">
    <property type="component" value="Unassembled WGS sequence"/>
</dbReference>
<name>A0AAD4Q1E9_9EURO</name>
<dbReference type="GO" id="GO:0006351">
    <property type="term" value="P:DNA-templated transcription"/>
    <property type="evidence" value="ECO:0007669"/>
    <property type="project" value="InterPro"/>
</dbReference>
<keyword evidence="3" id="KW-0805">Transcription regulation</keyword>
<comment type="subcellular location">
    <subcellularLocation>
        <location evidence="1">Nucleus</location>
    </subcellularLocation>
</comment>
<dbReference type="EMBL" id="JAJTJA010000005">
    <property type="protein sequence ID" value="KAH8698400.1"/>
    <property type="molecule type" value="Genomic_DNA"/>
</dbReference>
<comment type="caution">
    <text evidence="8">The sequence shown here is derived from an EMBL/GenBank/DDBJ whole genome shotgun (WGS) entry which is preliminary data.</text>
</comment>
<keyword evidence="9" id="KW-1185">Reference proteome</keyword>
<sequence>MQSPDQAPEVCVRCRNQKRKCDKLLPICSLCKRLGHPCHYKSLMVLGKSSAEPITTRSVTLFDADVLTLQDIFEAIYARFKTAIGSESEAGRVASIYFRDFDSCFPIIDSAQFFEQLSSFWYLHQVEFRLLVLSIYLMTAIPEEGELSRKAQSLYIFIKSLIGTLDGIGINSVELIQCRLLMTMFELGHGMCRSAYISVGATVRGAAALKLHDEQLETSLDSSHVLKSRETIARVKWAAQLMDLLASVHTNSPSAFAMIANTEVDDMEARQMMSFGNQFAAVFRSLKILVLAMSHVHDSTARHAYNSARVMELQQVLNALNDVLTQEAETSQLNNVSMALCYSASMILLQNWHHIWNHEDEASEKNSLLFLERSMKEFIHQCRQLAKDAPLNELHGVLIFTAFPIYKAASILNYDSRRIKNLDRLQSIGTMKRALKNISRKWLIGKQYLEKIEEGNT</sequence>
<dbReference type="CDD" id="cd12148">
    <property type="entry name" value="fungal_TF_MHR"/>
    <property type="match status" value="1"/>
</dbReference>
<dbReference type="GO" id="GO:0008270">
    <property type="term" value="F:zinc ion binding"/>
    <property type="evidence" value="ECO:0007669"/>
    <property type="project" value="InterPro"/>
</dbReference>
<dbReference type="InterPro" id="IPR001138">
    <property type="entry name" value="Zn2Cys6_DnaBD"/>
</dbReference>
<dbReference type="InterPro" id="IPR050815">
    <property type="entry name" value="TF_fung"/>
</dbReference>
<dbReference type="GO" id="GO:0005634">
    <property type="term" value="C:nucleus"/>
    <property type="evidence" value="ECO:0007669"/>
    <property type="project" value="UniProtKB-SubCell"/>
</dbReference>
<dbReference type="InterPro" id="IPR007219">
    <property type="entry name" value="XnlR_reg_dom"/>
</dbReference>
<dbReference type="AlphaFoldDB" id="A0AAD4Q1E9"/>
<dbReference type="PANTHER" id="PTHR47338">
    <property type="entry name" value="ZN(II)2CYS6 TRANSCRIPTION FACTOR (EUROFUNG)-RELATED"/>
    <property type="match status" value="1"/>
</dbReference>
<evidence type="ECO:0000256" key="5">
    <source>
        <dbReference type="ARBA" id="ARBA00023163"/>
    </source>
</evidence>
<evidence type="ECO:0000313" key="8">
    <source>
        <dbReference type="EMBL" id="KAH8698400.1"/>
    </source>
</evidence>
<dbReference type="RefSeq" id="XP_046072864.1">
    <property type="nucleotide sequence ID" value="XM_046215834.1"/>
</dbReference>
<dbReference type="Gene3D" id="4.10.240.10">
    <property type="entry name" value="Zn(2)-C6 fungal-type DNA-binding domain"/>
    <property type="match status" value="1"/>
</dbReference>
<dbReference type="GO" id="GO:0000981">
    <property type="term" value="F:DNA-binding transcription factor activity, RNA polymerase II-specific"/>
    <property type="evidence" value="ECO:0007669"/>
    <property type="project" value="InterPro"/>
</dbReference>
<protein>
    <recommendedName>
        <fullName evidence="7">Zn(2)-C6 fungal-type domain-containing protein</fullName>
    </recommendedName>
</protein>
<evidence type="ECO:0000256" key="2">
    <source>
        <dbReference type="ARBA" id="ARBA00022723"/>
    </source>
</evidence>
<gene>
    <name evidence="8" type="ORF">BGW36DRAFT_376008</name>
</gene>
<dbReference type="InterPro" id="IPR036864">
    <property type="entry name" value="Zn2-C6_fun-type_DNA-bd_sf"/>
</dbReference>
<accession>A0AAD4Q1E9</accession>
<keyword evidence="6" id="KW-0539">Nucleus</keyword>
<feature type="domain" description="Zn(2)-C6 fungal-type" evidence="7">
    <location>
        <begin position="10"/>
        <end position="40"/>
    </location>
</feature>
<dbReference type="GeneID" id="70246121"/>
<dbReference type="GO" id="GO:0003677">
    <property type="term" value="F:DNA binding"/>
    <property type="evidence" value="ECO:0007669"/>
    <property type="project" value="UniProtKB-KW"/>
</dbReference>